<feature type="transmembrane region" description="Helical" evidence="2">
    <location>
        <begin position="480"/>
        <end position="500"/>
    </location>
</feature>
<accession>A0A1I8MWG4</accession>
<dbReference type="KEGG" id="mde:101900519"/>
<dbReference type="RefSeq" id="XP_011295853.2">
    <property type="nucleotide sequence ID" value="XM_011297551.3"/>
</dbReference>
<dbReference type="VEuPathDB" id="VectorBase:MDOA009153"/>
<name>A0A1I8MWG4_MUSDO</name>
<keyword evidence="2" id="KW-1133">Transmembrane helix</keyword>
<protein>
    <recommendedName>
        <fullName evidence="4">Transmembrane protein</fullName>
    </recommendedName>
</protein>
<evidence type="ECO:0008006" key="4">
    <source>
        <dbReference type="Google" id="ProtNLM"/>
    </source>
</evidence>
<feature type="region of interest" description="Disordered" evidence="1">
    <location>
        <begin position="28"/>
        <end position="124"/>
    </location>
</feature>
<dbReference type="EnsemblMetazoa" id="MDOA009153-RB">
    <property type="protein sequence ID" value="MDOA009153-PB"/>
    <property type="gene ID" value="MDOA009153"/>
</dbReference>
<evidence type="ECO:0000256" key="2">
    <source>
        <dbReference type="SAM" id="Phobius"/>
    </source>
</evidence>
<organism evidence="3">
    <name type="scientific">Musca domestica</name>
    <name type="common">House fly</name>
    <dbReference type="NCBI Taxonomy" id="7370"/>
    <lineage>
        <taxon>Eukaryota</taxon>
        <taxon>Metazoa</taxon>
        <taxon>Ecdysozoa</taxon>
        <taxon>Arthropoda</taxon>
        <taxon>Hexapoda</taxon>
        <taxon>Insecta</taxon>
        <taxon>Pterygota</taxon>
        <taxon>Neoptera</taxon>
        <taxon>Endopterygota</taxon>
        <taxon>Diptera</taxon>
        <taxon>Brachycera</taxon>
        <taxon>Muscomorpha</taxon>
        <taxon>Muscoidea</taxon>
        <taxon>Muscidae</taxon>
        <taxon>Musca</taxon>
    </lineage>
</organism>
<feature type="transmembrane region" description="Helical" evidence="2">
    <location>
        <begin position="375"/>
        <end position="401"/>
    </location>
</feature>
<feature type="transmembrane region" description="Helical" evidence="2">
    <location>
        <begin position="219"/>
        <end position="238"/>
    </location>
</feature>
<reference evidence="3" key="1">
    <citation type="submission" date="2020-05" db="UniProtKB">
        <authorList>
            <consortium name="EnsemblMetazoa"/>
        </authorList>
    </citation>
    <scope>IDENTIFICATION</scope>
    <source>
        <strain evidence="3">Aabys</strain>
    </source>
</reference>
<dbReference type="VEuPathDB" id="VectorBase:MDOMA2_010252"/>
<sequence length="586" mass="65670">MTSPKVNKTIVSTDAVLTDWDGHIALMEQPDLSTIPPYNGSSPNGQNNESEETKENKEPSGDKENGYAQQQMGASKESDSESSDSIQSMSLKSEDEAKSSDSDGPACSTKPVAYTSLSTSTSEGRETLGITTVLGRHTSTDAISRPPLSRGGSFYHPLTTGSSIVAVSMTEILNEDYQNEPTSAILNYCKRTFLRPYMIILSLVGLNPISTDTTKCRSFLSYFQCLSLVVVLIFGYFLQYLSSYRGDRGFSTNLKSLHLTDENASLASQPDYNASQTIGELIFGYVIPFLLDLAGYVSAIICCKFIDQEQLQNLIERTFLMSMQPKRLCRILWLHIALAFIIFGCLYAYVVPVVVMQPTIIKVKWLSHMETDLGLSVKILLLLTIAAQDIIEIIILSSYCIECYLLKIHLMTLSQKLLLHSIDSLDWMREILEFRKLLDRLNNHVSIPVCFFIVMNLAYAFAGFIFMFKDFDFHYSALKIVILNFINVVLWLLLGLMPFFMASSLTHACQTVKGNGHFLRVRPFLYHNTSTDDLNSMLMFASTLDMSAKLFRMPIQSNYLCFAILVLSIVVLTMGMCFNLSLLGMF</sequence>
<feature type="compositionally biased region" description="Basic and acidic residues" evidence="1">
    <location>
        <begin position="92"/>
        <end position="101"/>
    </location>
</feature>
<dbReference type="eggNOG" id="ENOG502RV8D">
    <property type="taxonomic scope" value="Eukaryota"/>
</dbReference>
<keyword evidence="2" id="KW-0472">Membrane</keyword>
<evidence type="ECO:0000313" key="3">
    <source>
        <dbReference type="EnsemblMetazoa" id="MDOA009153-PB"/>
    </source>
</evidence>
<feature type="transmembrane region" description="Helical" evidence="2">
    <location>
        <begin position="559"/>
        <end position="583"/>
    </location>
</feature>
<dbReference type="PANTHER" id="PTHR38337">
    <property type="entry name" value="AGAP010540-PA"/>
    <property type="match status" value="1"/>
</dbReference>
<feature type="transmembrane region" description="Helical" evidence="2">
    <location>
        <begin position="331"/>
        <end position="355"/>
    </location>
</feature>
<dbReference type="OrthoDB" id="6020333at2759"/>
<dbReference type="AlphaFoldDB" id="A0A1I8MWG4"/>
<dbReference type="PANTHER" id="PTHR38337:SF1">
    <property type="entry name" value="GUSTATORY RECEPTOR"/>
    <property type="match status" value="1"/>
</dbReference>
<evidence type="ECO:0000256" key="1">
    <source>
        <dbReference type="SAM" id="MobiDB-lite"/>
    </source>
</evidence>
<feature type="transmembrane region" description="Helical" evidence="2">
    <location>
        <begin position="445"/>
        <end position="468"/>
    </location>
</feature>
<gene>
    <name evidence="3" type="primary">101900519</name>
</gene>
<keyword evidence="2" id="KW-0812">Transmembrane</keyword>
<feature type="compositionally biased region" description="Basic and acidic residues" evidence="1">
    <location>
        <begin position="51"/>
        <end position="65"/>
    </location>
</feature>
<proteinExistence type="predicted"/>